<evidence type="ECO:0000313" key="6">
    <source>
        <dbReference type="EMBL" id="MFB0844368.1"/>
    </source>
</evidence>
<evidence type="ECO:0000256" key="1">
    <source>
        <dbReference type="ARBA" id="ARBA00004196"/>
    </source>
</evidence>
<dbReference type="InterPro" id="IPR006059">
    <property type="entry name" value="SBP"/>
</dbReference>
<evidence type="ECO:0000256" key="4">
    <source>
        <dbReference type="ARBA" id="ARBA00022729"/>
    </source>
</evidence>
<reference evidence="6 7" key="1">
    <citation type="submission" date="2024-09" db="EMBL/GenBank/DDBJ databases">
        <authorList>
            <person name="Makale K.P.P."/>
            <person name="Makhzoum A."/>
            <person name="Rantong G."/>
            <person name="Rahube T.O."/>
        </authorList>
    </citation>
    <scope>NUCLEOTIDE SEQUENCE [LARGE SCALE GENOMIC DNA]</scope>
    <source>
        <strain evidence="6 7">KM_D13</strain>
    </source>
</reference>
<dbReference type="InterPro" id="IPR050490">
    <property type="entry name" value="Bact_solute-bd_prot1"/>
</dbReference>
<protein>
    <submittedName>
        <fullName evidence="6">Extracellular solute-binding protein</fullName>
    </submittedName>
</protein>
<dbReference type="RefSeq" id="WP_373954197.1">
    <property type="nucleotide sequence ID" value="NZ_JBHDLN010000009.1"/>
</dbReference>
<comment type="similarity">
    <text evidence="2">Belongs to the bacterial solute-binding protein 1 family.</text>
</comment>
<keyword evidence="4 5" id="KW-0732">Signal</keyword>
<feature type="chain" id="PRO_5046948109" evidence="5">
    <location>
        <begin position="25"/>
        <end position="429"/>
    </location>
</feature>
<evidence type="ECO:0000256" key="3">
    <source>
        <dbReference type="ARBA" id="ARBA00022448"/>
    </source>
</evidence>
<evidence type="ECO:0000256" key="5">
    <source>
        <dbReference type="SAM" id="SignalP"/>
    </source>
</evidence>
<feature type="signal peptide" evidence="5">
    <location>
        <begin position="1"/>
        <end position="24"/>
    </location>
</feature>
<evidence type="ECO:0000313" key="7">
    <source>
        <dbReference type="Proteomes" id="UP001575622"/>
    </source>
</evidence>
<sequence length="429" mass="49274">MNQKNMLLKLLLCLICLTAGCSGMKPEDKATKLKVFYHDKQSFYEIYGKLFTAQNPQVEIEVVSLDDYYKKGFSMEGYRELVKKEQPDLIFNFDLHSFVEDGMLIDLEPLLKKSKDVNLERMNKNMTAYLRNKGGGRLYGLSPTFQSKALFYNKTLFDQFGIRYPTDHMSWEEVFQLAARFAKAERNNGSTYGYYHNVSHPFWLVQNIAETEGLSLTDSTGKKIMINTPSWRRILDMVISRTKEGTVYINQPGDTQKGNLMHENPFIQGRAAMTVEYSYELEYLSNVDFEWGIATEPVNPATPDRSTSLASNKLFGIYSGSKNIDGAWQLLEYIHSEKFAKLNSRAGTRGSLPAYIDSMQKKDNNMEAFYKLYPQDAYTPSVPYEFSTEFYEQVQQAMTGVIEGELELDNVLMELDKIGQFKLDQALKK</sequence>
<dbReference type="PANTHER" id="PTHR43649:SF31">
    <property type="entry name" value="SN-GLYCEROL-3-PHOSPHATE-BINDING PERIPLASMIC PROTEIN UGPB"/>
    <property type="match status" value="1"/>
</dbReference>
<dbReference type="PANTHER" id="PTHR43649">
    <property type="entry name" value="ARABINOSE-BINDING PROTEIN-RELATED"/>
    <property type="match status" value="1"/>
</dbReference>
<organism evidence="6 7">
    <name type="scientific">Paenibacillus oleatilyticus</name>
    <dbReference type="NCBI Taxonomy" id="2594886"/>
    <lineage>
        <taxon>Bacteria</taxon>
        <taxon>Bacillati</taxon>
        <taxon>Bacillota</taxon>
        <taxon>Bacilli</taxon>
        <taxon>Bacillales</taxon>
        <taxon>Paenibacillaceae</taxon>
        <taxon>Paenibacillus</taxon>
    </lineage>
</organism>
<gene>
    <name evidence="6" type="ORF">ACEU3E_19460</name>
</gene>
<proteinExistence type="inferred from homology"/>
<comment type="caution">
    <text evidence="6">The sequence shown here is derived from an EMBL/GenBank/DDBJ whole genome shotgun (WGS) entry which is preliminary data.</text>
</comment>
<dbReference type="SUPFAM" id="SSF53850">
    <property type="entry name" value="Periplasmic binding protein-like II"/>
    <property type="match status" value="1"/>
</dbReference>
<name>A0ABV4V2R1_9BACL</name>
<accession>A0ABV4V2R1</accession>
<dbReference type="PROSITE" id="PS51257">
    <property type="entry name" value="PROKAR_LIPOPROTEIN"/>
    <property type="match status" value="1"/>
</dbReference>
<dbReference type="Pfam" id="PF01547">
    <property type="entry name" value="SBP_bac_1"/>
    <property type="match status" value="1"/>
</dbReference>
<keyword evidence="7" id="KW-1185">Reference proteome</keyword>
<dbReference type="EMBL" id="JBHDLN010000009">
    <property type="protein sequence ID" value="MFB0844368.1"/>
    <property type="molecule type" value="Genomic_DNA"/>
</dbReference>
<evidence type="ECO:0000256" key="2">
    <source>
        <dbReference type="ARBA" id="ARBA00008520"/>
    </source>
</evidence>
<keyword evidence="3" id="KW-0813">Transport</keyword>
<comment type="subcellular location">
    <subcellularLocation>
        <location evidence="1">Cell envelope</location>
    </subcellularLocation>
</comment>
<dbReference type="Gene3D" id="3.40.190.10">
    <property type="entry name" value="Periplasmic binding protein-like II"/>
    <property type="match status" value="1"/>
</dbReference>
<dbReference type="Proteomes" id="UP001575622">
    <property type="component" value="Unassembled WGS sequence"/>
</dbReference>